<gene>
    <name evidence="1" type="ORF">LCGC14_1587200</name>
</gene>
<sequence>MIITFHTPDGTVDIATDTVTDGQLKALGLTRSSIADLMPRDALSELDALKRTIADHETRLGKDIDGHIR</sequence>
<evidence type="ECO:0000313" key="1">
    <source>
        <dbReference type="EMBL" id="KKM26198.1"/>
    </source>
</evidence>
<accession>A0A0F9KVR2</accession>
<dbReference type="AlphaFoldDB" id="A0A0F9KVR2"/>
<reference evidence="1" key="1">
    <citation type="journal article" date="2015" name="Nature">
        <title>Complex archaea that bridge the gap between prokaryotes and eukaryotes.</title>
        <authorList>
            <person name="Spang A."/>
            <person name="Saw J.H."/>
            <person name="Jorgensen S.L."/>
            <person name="Zaremba-Niedzwiedzka K."/>
            <person name="Martijn J."/>
            <person name="Lind A.E."/>
            <person name="van Eijk R."/>
            <person name="Schleper C."/>
            <person name="Guy L."/>
            <person name="Ettema T.J."/>
        </authorList>
    </citation>
    <scope>NUCLEOTIDE SEQUENCE</scope>
</reference>
<organism evidence="1">
    <name type="scientific">marine sediment metagenome</name>
    <dbReference type="NCBI Taxonomy" id="412755"/>
    <lineage>
        <taxon>unclassified sequences</taxon>
        <taxon>metagenomes</taxon>
        <taxon>ecological metagenomes</taxon>
    </lineage>
</organism>
<comment type="caution">
    <text evidence="1">The sequence shown here is derived from an EMBL/GenBank/DDBJ whole genome shotgun (WGS) entry which is preliminary data.</text>
</comment>
<protein>
    <submittedName>
        <fullName evidence="1">Uncharacterized protein</fullName>
    </submittedName>
</protein>
<name>A0A0F9KVR2_9ZZZZ</name>
<proteinExistence type="predicted"/>
<dbReference type="EMBL" id="LAZR01012560">
    <property type="protein sequence ID" value="KKM26198.1"/>
    <property type="molecule type" value="Genomic_DNA"/>
</dbReference>